<dbReference type="Proteomes" id="UP000182045">
    <property type="component" value="Unassembled WGS sequence"/>
</dbReference>
<dbReference type="AlphaFoldDB" id="A0A0P7WQ72"/>
<dbReference type="EMBL" id="LJSG01000022">
    <property type="protein sequence ID" value="KPP89382.1"/>
    <property type="molecule type" value="Genomic_DNA"/>
</dbReference>
<accession>A0A0P7WQ72</accession>
<evidence type="ECO:0000313" key="4">
    <source>
        <dbReference type="Proteomes" id="UP000182045"/>
    </source>
</evidence>
<comment type="caution">
    <text evidence="2">The sequence shown here is derived from an EMBL/GenBank/DDBJ whole genome shotgun (WGS) entry which is preliminary data.</text>
</comment>
<proteinExistence type="predicted"/>
<sequence length="91" mass="9859">MVLLLARHKVADAETFIAGYTGPDAAAVRAKFGVTEESVWATVQDNNDVLVMHHFDTEDQANAFLAAEELKSAMAALGVTEAPKLQVFNRL</sequence>
<dbReference type="OrthoDB" id="5738530at2"/>
<dbReference type="Proteomes" id="UP000050413">
    <property type="component" value="Unassembled WGS sequence"/>
</dbReference>
<dbReference type="STRING" id="1666912.Ga0058931_2737"/>
<evidence type="ECO:0000313" key="3">
    <source>
        <dbReference type="Proteomes" id="UP000050413"/>
    </source>
</evidence>
<protein>
    <recommendedName>
        <fullName evidence="5">ABM domain-containing protein</fullName>
    </recommendedName>
</protein>
<name>A0A0P7WQ72_9RHOB</name>
<reference evidence="2 3" key="1">
    <citation type="submission" date="2015-09" db="EMBL/GenBank/DDBJ databases">
        <title>Identification and resolution of microdiversity through metagenomic sequencing of parallel consortia.</title>
        <authorList>
            <person name="Nelson W.C."/>
            <person name="Romine M.F."/>
            <person name="Lindemann S.R."/>
        </authorList>
    </citation>
    <scope>NUCLEOTIDE SEQUENCE [LARGE SCALE GENOMIC DNA]</scope>
    <source>
        <strain evidence="2">HL-91</strain>
    </source>
</reference>
<evidence type="ECO:0000313" key="2">
    <source>
        <dbReference type="EMBL" id="KPP89382.1"/>
    </source>
</evidence>
<gene>
    <name evidence="1" type="ORF">Ga0058931_2737</name>
    <name evidence="2" type="ORF">HLUCCA05_14750</name>
</gene>
<organism evidence="2 3">
    <name type="scientific">Roseibaca calidilacus</name>
    <dbReference type="NCBI Taxonomy" id="1666912"/>
    <lineage>
        <taxon>Bacteria</taxon>
        <taxon>Pseudomonadati</taxon>
        <taxon>Pseudomonadota</taxon>
        <taxon>Alphaproteobacteria</taxon>
        <taxon>Rhodobacterales</taxon>
        <taxon>Paracoccaceae</taxon>
        <taxon>Roseinatronobacter</taxon>
    </lineage>
</organism>
<evidence type="ECO:0000313" key="1">
    <source>
        <dbReference type="EMBL" id="CUX83040.1"/>
    </source>
</evidence>
<dbReference type="EMBL" id="FBYC01000004">
    <property type="protein sequence ID" value="CUX83040.1"/>
    <property type="molecule type" value="Genomic_DNA"/>
</dbReference>
<keyword evidence="4" id="KW-1185">Reference proteome</keyword>
<reference evidence="1 4" key="2">
    <citation type="submission" date="2016-01" db="EMBL/GenBank/DDBJ databases">
        <authorList>
            <person name="Varghese N."/>
        </authorList>
    </citation>
    <scope>NUCLEOTIDE SEQUENCE [LARGE SCALE GENOMIC DNA]</scope>
    <source>
        <strain evidence="1 4">HL-91</strain>
    </source>
</reference>
<dbReference type="RefSeq" id="WP_141655967.1">
    <property type="nucleotide sequence ID" value="NZ_FBYC01000004.1"/>
</dbReference>
<evidence type="ECO:0008006" key="5">
    <source>
        <dbReference type="Google" id="ProtNLM"/>
    </source>
</evidence>